<dbReference type="Pfam" id="PF01501">
    <property type="entry name" value="Glyco_transf_8"/>
    <property type="match status" value="1"/>
</dbReference>
<dbReference type="GO" id="GO:0016020">
    <property type="term" value="C:membrane"/>
    <property type="evidence" value="ECO:0007669"/>
    <property type="project" value="UniProtKB-SubCell"/>
</dbReference>
<evidence type="ECO:0000256" key="6">
    <source>
        <dbReference type="ARBA" id="ARBA00022968"/>
    </source>
</evidence>
<sequence>MIELGSSGLSFSVIRIPSLLYCGRGKYEPRVVVSSNSTFPYLNFRVHCFHSNLVPGKISKSFGQALDQPLNYICEALPSSDILPPDVERVLYFDSDLLVVDDIVKLRVDLEGRVLAPPEHHHLLTTFNGRKLCYFNTGVMVVHVDKWRQGG</sequence>
<evidence type="ECO:0000256" key="3">
    <source>
        <dbReference type="ARBA" id="ARBA00006351"/>
    </source>
</evidence>
<evidence type="ECO:0000256" key="1">
    <source>
        <dbReference type="ARBA" id="ARBA00004606"/>
    </source>
</evidence>
<name>A0A1U8PW49_GOSHI</name>
<comment type="similarity">
    <text evidence="3 7">Belongs to the glycosyltransferase 8 family.</text>
</comment>
<dbReference type="Proteomes" id="UP000818029">
    <property type="component" value="Chromosome A08"/>
</dbReference>
<evidence type="ECO:0000256" key="2">
    <source>
        <dbReference type="ARBA" id="ARBA00004877"/>
    </source>
</evidence>
<organism evidence="8 9">
    <name type="scientific">Gossypium hirsutum</name>
    <name type="common">Upland cotton</name>
    <name type="synonym">Gossypium mexicanum</name>
    <dbReference type="NCBI Taxonomy" id="3635"/>
    <lineage>
        <taxon>Eukaryota</taxon>
        <taxon>Viridiplantae</taxon>
        <taxon>Streptophyta</taxon>
        <taxon>Embryophyta</taxon>
        <taxon>Tracheophyta</taxon>
        <taxon>Spermatophyta</taxon>
        <taxon>Magnoliopsida</taxon>
        <taxon>eudicotyledons</taxon>
        <taxon>Gunneridae</taxon>
        <taxon>Pentapetalae</taxon>
        <taxon>rosids</taxon>
        <taxon>malvids</taxon>
        <taxon>Malvales</taxon>
        <taxon>Malvaceae</taxon>
        <taxon>Malvoideae</taxon>
        <taxon>Gossypium</taxon>
    </lineage>
</organism>
<dbReference type="RefSeq" id="XP_016755382.1">
    <property type="nucleotide sequence ID" value="XM_016899893.1"/>
</dbReference>
<protein>
    <recommendedName>
        <fullName evidence="7">Hexosyltransferase</fullName>
        <ecNumber evidence="7">2.4.1.-</ecNumber>
    </recommendedName>
</protein>
<dbReference type="EC" id="2.4.1.-" evidence="7"/>
<dbReference type="PaxDb" id="3635-A0A1U8PW49"/>
<proteinExistence type="inferred from homology"/>
<keyword evidence="5" id="KW-0808">Transferase</keyword>
<dbReference type="SMR" id="A0A1U8PW49"/>
<keyword evidence="4" id="KW-0328">Glycosyltransferase</keyword>
<keyword evidence="6" id="KW-0735">Signal-anchor</keyword>
<evidence type="ECO:0000256" key="7">
    <source>
        <dbReference type="RuleBase" id="RU362027"/>
    </source>
</evidence>
<dbReference type="GO" id="GO:0016757">
    <property type="term" value="F:glycosyltransferase activity"/>
    <property type="evidence" value="ECO:0007669"/>
    <property type="project" value="UniProtKB-KW"/>
</dbReference>
<dbReference type="KEGG" id="ghi:107963317"/>
<dbReference type="GeneID" id="107963317"/>
<dbReference type="SUPFAM" id="SSF53448">
    <property type="entry name" value="Nucleotide-diphospho-sugar transferases"/>
    <property type="match status" value="1"/>
</dbReference>
<dbReference type="Gene3D" id="3.90.550.10">
    <property type="entry name" value="Spore Coat Polysaccharide Biosynthesis Protein SpsA, Chain A"/>
    <property type="match status" value="1"/>
</dbReference>
<keyword evidence="6" id="KW-0812">Transmembrane</keyword>
<comment type="subcellular location">
    <subcellularLocation>
        <location evidence="1">Membrane</location>
        <topology evidence="1">Single-pass type II membrane protein</topology>
    </subcellularLocation>
</comment>
<dbReference type="InterPro" id="IPR002495">
    <property type="entry name" value="Glyco_trans_8"/>
</dbReference>
<reference evidence="8" key="1">
    <citation type="journal article" date="2020" name="Nat. Genet.">
        <title>Genomic diversifications of five Gossypium allopolyploid species and their impact on cotton improvement.</title>
        <authorList>
            <person name="Chen Z.J."/>
            <person name="Sreedasyam A."/>
            <person name="Ando A."/>
            <person name="Song Q."/>
            <person name="De Santiago L.M."/>
            <person name="Hulse-Kemp A.M."/>
            <person name="Ding M."/>
            <person name="Ye W."/>
            <person name="Kirkbride R.C."/>
            <person name="Jenkins J."/>
            <person name="Plott C."/>
            <person name="Lovell J."/>
            <person name="Lin Y.M."/>
            <person name="Vaughn R."/>
            <person name="Liu B."/>
            <person name="Simpson S."/>
            <person name="Scheffler B.E."/>
            <person name="Wen L."/>
            <person name="Saski C.A."/>
            <person name="Grover C.E."/>
            <person name="Hu G."/>
            <person name="Conover J.L."/>
            <person name="Carlson J.W."/>
            <person name="Shu S."/>
            <person name="Boston L.B."/>
            <person name="Williams M."/>
            <person name="Peterson D.G."/>
            <person name="McGee K."/>
            <person name="Jones D.C."/>
            <person name="Wendel J.F."/>
            <person name="Stelly D.M."/>
            <person name="Grimwood J."/>
            <person name="Schmutz J."/>
        </authorList>
    </citation>
    <scope>NUCLEOTIDE SEQUENCE [LARGE SCALE GENOMIC DNA]</scope>
    <source>
        <strain evidence="8">cv. TM-1</strain>
    </source>
</reference>
<dbReference type="GO" id="GO:0005794">
    <property type="term" value="C:Golgi apparatus"/>
    <property type="evidence" value="ECO:0000318"/>
    <property type="project" value="GO_Central"/>
</dbReference>
<evidence type="ECO:0000256" key="4">
    <source>
        <dbReference type="ARBA" id="ARBA00022676"/>
    </source>
</evidence>
<reference evidence="9" key="2">
    <citation type="submission" date="2025-08" db="UniProtKB">
        <authorList>
            <consortium name="RefSeq"/>
        </authorList>
    </citation>
    <scope>IDENTIFICATION</scope>
</reference>
<dbReference type="InterPro" id="IPR050748">
    <property type="entry name" value="Glycosyltrans_8_dom-fam"/>
</dbReference>
<keyword evidence="8" id="KW-1185">Reference proteome</keyword>
<evidence type="ECO:0000256" key="5">
    <source>
        <dbReference type="ARBA" id="ARBA00022679"/>
    </source>
</evidence>
<accession>A0A1U8PW49</accession>
<gene>
    <name evidence="9" type="primary">LOC107963317</name>
</gene>
<comment type="pathway">
    <text evidence="2">Glycan metabolism; pectin biosynthesis.</text>
</comment>
<dbReference type="PANTHER" id="PTHR13778:SF5">
    <property type="entry name" value="HEXOSYLTRANSFERASE"/>
    <property type="match status" value="1"/>
</dbReference>
<evidence type="ECO:0000313" key="9">
    <source>
        <dbReference type="RefSeq" id="XP_016755382.1"/>
    </source>
</evidence>
<dbReference type="AlphaFoldDB" id="A0A1U8PW49"/>
<evidence type="ECO:0000313" key="8">
    <source>
        <dbReference type="Proteomes" id="UP000818029"/>
    </source>
</evidence>
<dbReference type="PANTHER" id="PTHR13778">
    <property type="entry name" value="GLYCOSYLTRANSFERASE 8 DOMAIN-CONTAINING PROTEIN"/>
    <property type="match status" value="1"/>
</dbReference>
<dbReference type="InterPro" id="IPR029044">
    <property type="entry name" value="Nucleotide-diphossugar_trans"/>
</dbReference>
<dbReference type="STRING" id="3635.A0A1U8PW49"/>